<evidence type="ECO:0000313" key="1">
    <source>
        <dbReference type="EMBL" id="QCD66623.1"/>
    </source>
</evidence>
<sequence length="79" mass="8573">MTDQQQLVGDAPLRRYEYDDAVVLAADIGVTDDATVDVVDDTAIVVVGDEQYDFDLPAGDARAFIRNGVLTVEMSEVSH</sequence>
<dbReference type="Pfam" id="PF23444">
    <property type="entry name" value="DUF7127"/>
    <property type="match status" value="1"/>
</dbReference>
<name>A0A4D6KM51_9EURY</name>
<reference evidence="1 2" key="2">
    <citation type="submission" date="2019-04" db="EMBL/GenBank/DDBJ databases">
        <authorList>
            <person name="Yang S."/>
            <person name="Wei W."/>
        </authorList>
    </citation>
    <scope>NUCLEOTIDE SEQUENCE [LARGE SCALE GENOMIC DNA]</scope>
    <source>
        <strain evidence="2">ZP60</strain>
    </source>
</reference>
<dbReference type="KEGG" id="halz:E5139_13585"/>
<gene>
    <name evidence="1" type="ORF">E5139_13585</name>
</gene>
<accession>A0A4D6KM51</accession>
<evidence type="ECO:0008006" key="3">
    <source>
        <dbReference type="Google" id="ProtNLM"/>
    </source>
</evidence>
<dbReference type="GeneID" id="42179991"/>
<dbReference type="AlphaFoldDB" id="A0A4D6KM51"/>
<protein>
    <recommendedName>
        <fullName evidence="3">Hsp20/alpha crystallin family protein</fullName>
    </recommendedName>
</protein>
<organism evidence="1 2">
    <name type="scientific">Halomicrobium mukohataei</name>
    <dbReference type="NCBI Taxonomy" id="57705"/>
    <lineage>
        <taxon>Archaea</taxon>
        <taxon>Methanobacteriati</taxon>
        <taxon>Methanobacteriota</taxon>
        <taxon>Stenosarchaea group</taxon>
        <taxon>Halobacteria</taxon>
        <taxon>Halobacteriales</taxon>
        <taxon>Haloarculaceae</taxon>
        <taxon>Halomicrobium</taxon>
    </lineage>
</organism>
<evidence type="ECO:0000313" key="2">
    <source>
        <dbReference type="Proteomes" id="UP000297053"/>
    </source>
</evidence>
<proteinExistence type="predicted"/>
<dbReference type="RefSeq" id="WP_015763042.1">
    <property type="nucleotide sequence ID" value="NZ_CP039375.1"/>
</dbReference>
<dbReference type="InterPro" id="IPR055551">
    <property type="entry name" value="DUF7127"/>
</dbReference>
<dbReference type="OMA" id="DAHTFIK"/>
<reference evidence="1 2" key="1">
    <citation type="submission" date="2019-04" db="EMBL/GenBank/DDBJ databases">
        <title>Complete genome sequence of Arthrobacter sp. ZXY-2 associated with effective atrazine degradation and salt adaptation.</title>
        <authorList>
            <person name="Zhao X."/>
        </authorList>
    </citation>
    <scope>NUCLEOTIDE SEQUENCE [LARGE SCALE GENOMIC DNA]</scope>
    <source>
        <strain evidence="2">ZP60</strain>
    </source>
</reference>
<dbReference type="Proteomes" id="UP000297053">
    <property type="component" value="Chromosome"/>
</dbReference>
<dbReference type="EMBL" id="CP039375">
    <property type="protein sequence ID" value="QCD66623.1"/>
    <property type="molecule type" value="Genomic_DNA"/>
</dbReference>